<protein>
    <submittedName>
        <fullName evidence="4">Kelch-like protein isoform 2</fullName>
    </submittedName>
</protein>
<dbReference type="EMBL" id="SKCS01000403">
    <property type="protein sequence ID" value="TNN08789.1"/>
    <property type="molecule type" value="Genomic_DNA"/>
</dbReference>
<dbReference type="Gene3D" id="3.30.710.10">
    <property type="entry name" value="Potassium Channel Kv1.1, Chain A"/>
    <property type="match status" value="1"/>
</dbReference>
<dbReference type="Pfam" id="PF00651">
    <property type="entry name" value="BTB"/>
    <property type="match status" value="1"/>
</dbReference>
<dbReference type="SMART" id="SM00225">
    <property type="entry name" value="BTB"/>
    <property type="match status" value="1"/>
</dbReference>
<dbReference type="EMBL" id="SKCS01000403">
    <property type="protein sequence ID" value="TNN08791.1"/>
    <property type="molecule type" value="Genomic_DNA"/>
</dbReference>
<dbReference type="PROSITE" id="PS50097">
    <property type="entry name" value="BTB"/>
    <property type="match status" value="1"/>
</dbReference>
<dbReference type="InterPro" id="IPR056737">
    <property type="entry name" value="Beta-prop_ATRN-MKLN-like"/>
</dbReference>
<dbReference type="InterPro" id="IPR011333">
    <property type="entry name" value="SKP1/BTB/POZ_sf"/>
</dbReference>
<reference evidence="4 5" key="1">
    <citation type="submission" date="2019-03" db="EMBL/GenBank/DDBJ databases">
        <title>An improved genome assembly of the fluke Schistosoma japonicum.</title>
        <authorList>
            <person name="Hu W."/>
            <person name="Luo F."/>
            <person name="Yin M."/>
            <person name="Mo X."/>
            <person name="Sun C."/>
            <person name="Wu Q."/>
            <person name="Zhu B."/>
            <person name="Xiang M."/>
            <person name="Wang J."/>
            <person name="Wang Y."/>
            <person name="Zhang T."/>
            <person name="Xu B."/>
            <person name="Zheng H."/>
            <person name="Feng Z."/>
        </authorList>
    </citation>
    <scope>NUCLEOTIDE SEQUENCE [LARGE SCALE GENOMIC DNA]</scope>
    <source>
        <strain evidence="4">HuSjv2</strain>
        <tissue evidence="4">Worms</tissue>
    </source>
</reference>
<dbReference type="SMART" id="SM00875">
    <property type="entry name" value="BACK"/>
    <property type="match status" value="1"/>
</dbReference>
<dbReference type="Gene3D" id="1.25.40.420">
    <property type="match status" value="1"/>
</dbReference>
<evidence type="ECO:0000256" key="2">
    <source>
        <dbReference type="ARBA" id="ARBA00022737"/>
    </source>
</evidence>
<feature type="domain" description="BTB" evidence="3">
    <location>
        <begin position="28"/>
        <end position="88"/>
    </location>
</feature>
<dbReference type="SUPFAM" id="SSF54695">
    <property type="entry name" value="POZ domain"/>
    <property type="match status" value="1"/>
</dbReference>
<accession>A0A4Z2CX36</accession>
<keyword evidence="5" id="KW-1185">Reference proteome</keyword>
<evidence type="ECO:0000256" key="1">
    <source>
        <dbReference type="ARBA" id="ARBA00022441"/>
    </source>
</evidence>
<keyword evidence="2" id="KW-0677">Repeat</keyword>
<sequence length="715" mass="81512">MRMNDFIQEHIKSVSGTVLKLIQEGLFSNVTVIINDHEFKSNSLLLASSSDYFRALFSFQQKSVEEPRLEIKCDYVSHVGLSHVMLFINSIGQIHDSIPVEDYQDVYIASSFLQVHYLQKLMSLRLGGTLCTNNVLKIMNLAHWFDDDPLFKKAILFLWHEFQSVDYFSSDFVNLTTKQITKIFQSDQINISQERVVLEALLIWLCHDVKQRIEFFENNFLHLVRLPLVTRSELLEIIDNPKYTVANDALQFLFLAHSFLNHPSFLNELEKFSLSDIRSIQYLPNSLIDPKQYRARVGTLYRVYGLGGESDSSNSTLESYGSQSNEFMVYNEDLSVVTPCTPPYAASRVHHAVAASLNWIYVVGGESEEGELLNHCSRFSLTDLVWYSMSELDSPRSHHTLICIENYLYIFGGYCLNWSTNYSPASDSILTYDISTNKWSNSHHKLPFGLVDTCTLLLTHKGLVMFAGGLEEYGDEMRPSDCAFLYDPIEEDGENFKFLPKLPTPLISVALACDTVEDQVFLCGGRMSMYGSEINDISNKVFSFKFSTNCWTQVTVLDFPRYSAFSFVLYDKLYVIGGITVDEVIENTSSSLLASLINIDSDDSLANRQQTLTTDTVRNITSNLLEQFSFGDYIRPNILQAPFRPCHFTEGWQLRSSQSSSIMLASTSSDNFYTSSTQSRPKRLKLSLARYNNHLPVITRCYAVYCIAPYLNCIK</sequence>
<dbReference type="AlphaFoldDB" id="A0A4Z2CX36"/>
<dbReference type="Gene3D" id="2.120.10.80">
    <property type="entry name" value="Kelch-type beta propeller"/>
    <property type="match status" value="1"/>
</dbReference>
<evidence type="ECO:0000313" key="4">
    <source>
        <dbReference type="EMBL" id="TNN08791.1"/>
    </source>
</evidence>
<dbReference type="OrthoDB" id="6224983at2759"/>
<keyword evidence="1" id="KW-0880">Kelch repeat</keyword>
<dbReference type="PANTHER" id="PTHR45632:SF3">
    <property type="entry name" value="KELCH-LIKE PROTEIN 32"/>
    <property type="match status" value="1"/>
</dbReference>
<organism evidence="4 5">
    <name type="scientific">Schistosoma japonicum</name>
    <name type="common">Blood fluke</name>
    <dbReference type="NCBI Taxonomy" id="6182"/>
    <lineage>
        <taxon>Eukaryota</taxon>
        <taxon>Metazoa</taxon>
        <taxon>Spiralia</taxon>
        <taxon>Lophotrochozoa</taxon>
        <taxon>Platyhelminthes</taxon>
        <taxon>Trematoda</taxon>
        <taxon>Digenea</taxon>
        <taxon>Strigeidida</taxon>
        <taxon>Schistosomatoidea</taxon>
        <taxon>Schistosomatidae</taxon>
        <taxon>Schistosoma</taxon>
    </lineage>
</organism>
<evidence type="ECO:0000259" key="3">
    <source>
        <dbReference type="PROSITE" id="PS50097"/>
    </source>
</evidence>
<gene>
    <name evidence="4" type="ORF">EWB00_006777</name>
</gene>
<dbReference type="PANTHER" id="PTHR45632">
    <property type="entry name" value="LD33804P"/>
    <property type="match status" value="1"/>
</dbReference>
<name>A0A4Z2CX36_SCHJA</name>
<dbReference type="Pfam" id="PF24981">
    <property type="entry name" value="Beta-prop_ATRN-LZTR1"/>
    <property type="match status" value="1"/>
</dbReference>
<proteinExistence type="predicted"/>
<dbReference type="InterPro" id="IPR011705">
    <property type="entry name" value="BACK"/>
</dbReference>
<dbReference type="InterPro" id="IPR015915">
    <property type="entry name" value="Kelch-typ_b-propeller"/>
</dbReference>
<dbReference type="InterPro" id="IPR000210">
    <property type="entry name" value="BTB/POZ_dom"/>
</dbReference>
<dbReference type="Pfam" id="PF07707">
    <property type="entry name" value="BACK"/>
    <property type="match status" value="1"/>
</dbReference>
<dbReference type="EMBL" id="SKCS01000403">
    <property type="protein sequence ID" value="TNN08790.1"/>
    <property type="molecule type" value="Genomic_DNA"/>
</dbReference>
<dbReference type="Proteomes" id="UP000311919">
    <property type="component" value="Unassembled WGS sequence"/>
</dbReference>
<comment type="caution">
    <text evidence="4">The sequence shown here is derived from an EMBL/GenBank/DDBJ whole genome shotgun (WGS) entry which is preliminary data.</text>
</comment>
<evidence type="ECO:0000313" key="5">
    <source>
        <dbReference type="Proteomes" id="UP000311919"/>
    </source>
</evidence>
<dbReference type="STRING" id="6182.A0A4Z2CX36"/>
<dbReference type="SUPFAM" id="SSF117281">
    <property type="entry name" value="Kelch motif"/>
    <property type="match status" value="1"/>
</dbReference>